<dbReference type="GeneID" id="63801841"/>
<dbReference type="RefSeq" id="XP_040746822.1">
    <property type="nucleotide sequence ID" value="XM_040885193.1"/>
</dbReference>
<gene>
    <name evidence="1" type="ORF">DL89DRAFT_253567</name>
</gene>
<protein>
    <submittedName>
        <fullName evidence="1">Uncharacterized protein</fullName>
    </submittedName>
</protein>
<comment type="caution">
    <text evidence="1">The sequence shown here is derived from an EMBL/GenBank/DDBJ whole genome shotgun (WGS) entry which is preliminary data.</text>
</comment>
<keyword evidence="2" id="KW-1185">Reference proteome</keyword>
<organism evidence="1 2">
    <name type="scientific">Linderina pennispora</name>
    <dbReference type="NCBI Taxonomy" id="61395"/>
    <lineage>
        <taxon>Eukaryota</taxon>
        <taxon>Fungi</taxon>
        <taxon>Fungi incertae sedis</taxon>
        <taxon>Zoopagomycota</taxon>
        <taxon>Kickxellomycotina</taxon>
        <taxon>Kickxellomycetes</taxon>
        <taxon>Kickxellales</taxon>
        <taxon>Kickxellaceae</taxon>
        <taxon>Linderina</taxon>
    </lineage>
</organism>
<sequence length="438" mass="48183">MYIFGNTDEYNDFPSLEAAVNSGAEQMVKDPACYCAASRNCQWAAGPLAGKVLPEIRRVIFTGCADKISVSEGLQAEVAQNISEFCGLFRTMLPAASDIVFRLDADSATISEPNIDRIFELITKSAKGVYYVNKNVYATSPTTSSCLSSTRIFKRLVFKKVPWALVELPDGFSAPDVVLFPELKYLECDDKYPYKCDILLRGNSPKIQHLSAPLFSELRDDFVLRIAMNPWYFPNLYHINIGPVNSRHGKFEKESLQVLNLLSSLAPGFRSLQSPMHLPEGCSHILTLLDNSKVLDSVQSLDLPNMKFTQDGLISVIGSLPQLGQAEVRDRGFPAATASASGQIGCQVSLSTAHDPAKLNDSLYVAERILVLAILLPMMKHVVARDEGERYDIERHMPGLLESPVFRNHAGRLECVEFSASSTCCSVVSQARADGFAA</sequence>
<proteinExistence type="predicted"/>
<dbReference type="EMBL" id="MCFD01000001">
    <property type="protein sequence ID" value="ORX73611.1"/>
    <property type="molecule type" value="Genomic_DNA"/>
</dbReference>
<dbReference type="Proteomes" id="UP000193922">
    <property type="component" value="Unassembled WGS sequence"/>
</dbReference>
<accession>A0A1Y1WJ55</accession>
<dbReference type="SUPFAM" id="SSF52047">
    <property type="entry name" value="RNI-like"/>
    <property type="match status" value="1"/>
</dbReference>
<dbReference type="AlphaFoldDB" id="A0A1Y1WJ55"/>
<evidence type="ECO:0000313" key="2">
    <source>
        <dbReference type="Proteomes" id="UP000193922"/>
    </source>
</evidence>
<evidence type="ECO:0000313" key="1">
    <source>
        <dbReference type="EMBL" id="ORX73611.1"/>
    </source>
</evidence>
<name>A0A1Y1WJ55_9FUNG</name>
<reference evidence="1 2" key="1">
    <citation type="submission" date="2016-07" db="EMBL/GenBank/DDBJ databases">
        <title>Pervasive Adenine N6-methylation of Active Genes in Fungi.</title>
        <authorList>
            <consortium name="DOE Joint Genome Institute"/>
            <person name="Mondo S.J."/>
            <person name="Dannebaum R.O."/>
            <person name="Kuo R.C."/>
            <person name="Labutti K."/>
            <person name="Haridas S."/>
            <person name="Kuo A."/>
            <person name="Salamov A."/>
            <person name="Ahrendt S.R."/>
            <person name="Lipzen A."/>
            <person name="Sullivan W."/>
            <person name="Andreopoulos W.B."/>
            <person name="Clum A."/>
            <person name="Lindquist E."/>
            <person name="Daum C."/>
            <person name="Ramamoorthy G.K."/>
            <person name="Gryganskyi A."/>
            <person name="Culley D."/>
            <person name="Magnuson J.K."/>
            <person name="James T.Y."/>
            <person name="O'Malley M.A."/>
            <person name="Stajich J.E."/>
            <person name="Spatafora J.W."/>
            <person name="Visel A."/>
            <person name="Grigoriev I.V."/>
        </authorList>
    </citation>
    <scope>NUCLEOTIDE SEQUENCE [LARGE SCALE GENOMIC DNA]</scope>
    <source>
        <strain evidence="1 2">ATCC 12442</strain>
    </source>
</reference>